<dbReference type="EMBL" id="NOXS01000015">
    <property type="protein sequence ID" value="OYQ22163.1"/>
    <property type="molecule type" value="Genomic_DNA"/>
</dbReference>
<organism evidence="1 2">
    <name type="scientific">Elstera cyanobacteriorum</name>
    <dbReference type="NCBI Taxonomy" id="2022747"/>
    <lineage>
        <taxon>Bacteria</taxon>
        <taxon>Pseudomonadati</taxon>
        <taxon>Pseudomonadota</taxon>
        <taxon>Alphaproteobacteria</taxon>
        <taxon>Rhodospirillales</taxon>
        <taxon>Rhodospirillaceae</taxon>
        <taxon>Elstera</taxon>
    </lineage>
</organism>
<proteinExistence type="predicted"/>
<evidence type="ECO:0000313" key="1">
    <source>
        <dbReference type="EMBL" id="OYQ22163.1"/>
    </source>
</evidence>
<dbReference type="AlphaFoldDB" id="A0A255XZ15"/>
<protein>
    <submittedName>
        <fullName evidence="1">Uncharacterized protein</fullName>
    </submittedName>
</protein>
<name>A0A255XZ15_9PROT</name>
<dbReference type="RefSeq" id="WP_094406680.1">
    <property type="nucleotide sequence ID" value="NZ_BMJZ01000017.1"/>
</dbReference>
<keyword evidence="2" id="KW-1185">Reference proteome</keyword>
<dbReference type="Proteomes" id="UP000216361">
    <property type="component" value="Unassembled WGS sequence"/>
</dbReference>
<gene>
    <name evidence="1" type="ORF">CHR90_00620</name>
</gene>
<reference evidence="1 2" key="1">
    <citation type="submission" date="2017-07" db="EMBL/GenBank/DDBJ databases">
        <title>Elstera cyanobacteriorum sp. nov., a novel bacterium isolated from cyanobacterial aggregates in a eutrophic lake.</title>
        <authorList>
            <person name="Cai H."/>
        </authorList>
    </citation>
    <scope>NUCLEOTIDE SEQUENCE [LARGE SCALE GENOMIC DNA]</scope>
    <source>
        <strain evidence="1 2">TH019</strain>
    </source>
</reference>
<evidence type="ECO:0000313" key="2">
    <source>
        <dbReference type="Proteomes" id="UP000216361"/>
    </source>
</evidence>
<sequence length="153" mass="16575">MTALHQFFALSPSQMLRVSDPGVIASDYDLALAGSCSTLGVSEEDQHSLRQIGHILIALTAARRDNGNIDASATLQASFEPERWSKSVQLALLEPGCHPPLPLQLAATQLLDAWDFEEARRLGLLLKQTFCPWLTAALELDGGASALTHRKSL</sequence>
<comment type="caution">
    <text evidence="1">The sequence shown here is derived from an EMBL/GenBank/DDBJ whole genome shotgun (WGS) entry which is preliminary data.</text>
</comment>
<accession>A0A255XZ15</accession>